<feature type="region of interest" description="Disordered" evidence="3">
    <location>
        <begin position="267"/>
        <end position="297"/>
    </location>
</feature>
<comment type="similarity">
    <text evidence="1">Belongs to the FAM76 family.</text>
</comment>
<sequence>AAGRLPADFGPEVRPHGVSGDLAEARVPRGGASSFVAPPLDAHPVLQQQAREQAQQVHTHSVAVIGANVWKKIDKLRRAKICLNCRQQPQRISNASGAPSGVCSGCTRHVGRQHCKHCGIEFLQHHYCAQAEKLLGRPICLGCARQLSKYRKDPSICRYCKCWSAWNEAQECERCRSRIQRHGMPRRCEKCGVEAAFPRASTPQEGEKGETQAPELLCFLCAFAAKKALLLQQRSKIRAQQTLQLLQPGRVDAAALELDHVPRGLLSGRRETLGQETGELPKEEDSAAKPASFWKQHAQTLQQQNEEFLQQLQQMQQQLLHKDLAMQEQQQEKKEQQQALQQDLLQEKRRNQQLLLDLKRASAEQEAQAAKAAADQRRTEETHLGLSNALHECIDQLKRKNEELELENKRCTLEAQQLKRQNHALVREAENARKELSSATSARDSALSSREAANSEISALEAALSAAQKELTETQKKLAALETELAAAHAEVYKQRRAGVPPGEGVEGKRELTDERERERETEEKADREHGSHEHSGEEEENEREKDQEENGAKGEAKRDEKAGEETDEKEGEKEKEEKEEKGEAKRDEKAGEETDDKEGEKEKEKKKEDLLSQEAGRKGVSGKNKKRRLARGREANEENGEVETVERRGEATIPQEKAERDPEGDQGGAEPECTPACTDPPAPEVSEGAPAAAETGESSPREEDAVLKASSEDETGKKNKRKRRREDSTDEGKRHAAEPQRGDGETKENDGHTPIRDETERETETTGNPANGQKGTIEAAPEENGEKEESGTHGEAEQAEQKEDDDQDDEETLLADVAATKISKRGGRKASVQRRKPKAKVRLQRAGIDISNAHVYLFPLCLQLEPLESFSCTSAHIYTGCLF</sequence>
<name>A0A151HH06_TOXGO</name>
<dbReference type="Pfam" id="PF16046">
    <property type="entry name" value="FAM76"/>
    <property type="match status" value="1"/>
</dbReference>
<accession>A0A151HH06</accession>
<feature type="compositionally biased region" description="Basic and acidic residues" evidence="3">
    <location>
        <begin position="506"/>
        <end position="536"/>
    </location>
</feature>
<keyword evidence="2" id="KW-0175">Coiled coil</keyword>
<dbReference type="VEuPathDB" id="ToxoDB:TGPRC2_209280B"/>
<feature type="region of interest" description="Disordered" evidence="3">
    <location>
        <begin position="819"/>
        <end position="838"/>
    </location>
</feature>
<feature type="compositionally biased region" description="Basic and acidic residues" evidence="3">
    <location>
        <begin position="645"/>
        <end position="664"/>
    </location>
</feature>
<dbReference type="OrthoDB" id="333919at2759"/>
<evidence type="ECO:0000256" key="3">
    <source>
        <dbReference type="SAM" id="MobiDB-lite"/>
    </source>
</evidence>
<proteinExistence type="inferred from homology"/>
<feature type="compositionally biased region" description="Basic and acidic residues" evidence="3">
    <location>
        <begin position="543"/>
        <end position="611"/>
    </location>
</feature>
<reference evidence="5" key="1">
    <citation type="submission" date="2016-03" db="EMBL/GenBank/DDBJ databases">
        <authorList>
            <person name="Sibley D."/>
            <person name="Venepally P."/>
            <person name="Karamycheva S."/>
            <person name="Hadjithomas M."/>
            <person name="Khan A."/>
            <person name="Brunk B."/>
            <person name="Roos D."/>
            <person name="Caler E."/>
            <person name="Lorenzi H."/>
        </authorList>
    </citation>
    <scope>NUCLEOTIDE SEQUENCE [LARGE SCALE GENOMIC DNA]</scope>
    <source>
        <strain evidence="5">TgCatPRC2</strain>
    </source>
</reference>
<feature type="compositionally biased region" description="Basic and acidic residues" evidence="3">
    <location>
        <begin position="726"/>
        <end position="765"/>
    </location>
</feature>
<evidence type="ECO:0000256" key="2">
    <source>
        <dbReference type="ARBA" id="ARBA00023054"/>
    </source>
</evidence>
<dbReference type="InterPro" id="IPR032017">
    <property type="entry name" value="FAM76"/>
</dbReference>
<feature type="compositionally biased region" description="Basic and acidic residues" evidence="3">
    <location>
        <begin position="788"/>
        <end position="802"/>
    </location>
</feature>
<evidence type="ECO:0000313" key="5">
    <source>
        <dbReference type="Proteomes" id="UP000075225"/>
    </source>
</evidence>
<protein>
    <submittedName>
        <fullName evidence="4">Uncharacterized protein</fullName>
    </submittedName>
</protein>
<evidence type="ECO:0000256" key="1">
    <source>
        <dbReference type="ARBA" id="ARBA00009097"/>
    </source>
</evidence>
<comment type="caution">
    <text evidence="4">The sequence shown here is derived from an EMBL/GenBank/DDBJ whole genome shotgun (WGS) entry which is preliminary data.</text>
</comment>
<evidence type="ECO:0000313" key="4">
    <source>
        <dbReference type="EMBL" id="KYK68578.1"/>
    </source>
</evidence>
<organism evidence="4 5">
    <name type="scientific">Toxoplasma gondii TgCatPRC2</name>
    <dbReference type="NCBI Taxonomy" id="1130821"/>
    <lineage>
        <taxon>Eukaryota</taxon>
        <taxon>Sar</taxon>
        <taxon>Alveolata</taxon>
        <taxon>Apicomplexa</taxon>
        <taxon>Conoidasida</taxon>
        <taxon>Coccidia</taxon>
        <taxon>Eucoccidiorida</taxon>
        <taxon>Eimeriorina</taxon>
        <taxon>Sarcocystidae</taxon>
        <taxon>Toxoplasma</taxon>
    </lineage>
</organism>
<dbReference type="AlphaFoldDB" id="A0A151HH06"/>
<dbReference type="Proteomes" id="UP000075225">
    <property type="component" value="Unassembled WGS sequence"/>
</dbReference>
<feature type="compositionally biased region" description="Acidic residues" evidence="3">
    <location>
        <begin position="803"/>
        <end position="813"/>
    </location>
</feature>
<gene>
    <name evidence="4" type="ORF">TGPRC2_209280B</name>
</gene>
<feature type="compositionally biased region" description="Basic and acidic residues" evidence="3">
    <location>
        <begin position="267"/>
        <end position="287"/>
    </location>
</feature>
<feature type="compositionally biased region" description="Basic residues" evidence="3">
    <location>
        <begin position="823"/>
        <end position="838"/>
    </location>
</feature>
<feature type="non-terminal residue" evidence="4">
    <location>
        <position position="1"/>
    </location>
</feature>
<feature type="region of interest" description="Disordered" evidence="3">
    <location>
        <begin position="494"/>
        <end position="813"/>
    </location>
</feature>
<dbReference type="EMBL" id="AHZP02001072">
    <property type="protein sequence ID" value="KYK68578.1"/>
    <property type="molecule type" value="Genomic_DNA"/>
</dbReference>
<feature type="compositionally biased region" description="Basic and acidic residues" evidence="3">
    <location>
        <begin position="700"/>
        <end position="718"/>
    </location>
</feature>